<dbReference type="AlphaFoldDB" id="A0A0D0CQJ2"/>
<accession>A0A0D0CQJ2</accession>
<keyword evidence="2" id="KW-1185">Reference proteome</keyword>
<sequence length="66" mass="7367">MQPYKYPPIVPPFMPPMPPPPIQPQATLPIPPHSDVFYGRAAQQQQQHYVRGVEAGVEEVSKSSKT</sequence>
<dbReference type="HOGENOM" id="CLU_2831894_0_0_1"/>
<organism evidence="1 2">
    <name type="scientific">Paxillus rubicundulus Ve08.2h10</name>
    <dbReference type="NCBI Taxonomy" id="930991"/>
    <lineage>
        <taxon>Eukaryota</taxon>
        <taxon>Fungi</taxon>
        <taxon>Dikarya</taxon>
        <taxon>Basidiomycota</taxon>
        <taxon>Agaricomycotina</taxon>
        <taxon>Agaricomycetes</taxon>
        <taxon>Agaricomycetidae</taxon>
        <taxon>Boletales</taxon>
        <taxon>Paxilineae</taxon>
        <taxon>Paxillaceae</taxon>
        <taxon>Paxillus</taxon>
    </lineage>
</organism>
<evidence type="ECO:0000313" key="1">
    <source>
        <dbReference type="EMBL" id="KIK77633.1"/>
    </source>
</evidence>
<dbReference type="EMBL" id="KN826899">
    <property type="protein sequence ID" value="KIK77633.1"/>
    <property type="molecule type" value="Genomic_DNA"/>
</dbReference>
<gene>
    <name evidence="1" type="ORF">PAXRUDRAFT_17370</name>
</gene>
<proteinExistence type="predicted"/>
<reference evidence="2" key="2">
    <citation type="submission" date="2015-01" db="EMBL/GenBank/DDBJ databases">
        <title>Evolutionary Origins and Diversification of the Mycorrhizal Mutualists.</title>
        <authorList>
            <consortium name="DOE Joint Genome Institute"/>
            <consortium name="Mycorrhizal Genomics Consortium"/>
            <person name="Kohler A."/>
            <person name="Kuo A."/>
            <person name="Nagy L.G."/>
            <person name="Floudas D."/>
            <person name="Copeland A."/>
            <person name="Barry K.W."/>
            <person name="Cichocki N."/>
            <person name="Veneault-Fourrey C."/>
            <person name="LaButti K."/>
            <person name="Lindquist E.A."/>
            <person name="Lipzen A."/>
            <person name="Lundell T."/>
            <person name="Morin E."/>
            <person name="Murat C."/>
            <person name="Riley R."/>
            <person name="Ohm R."/>
            <person name="Sun H."/>
            <person name="Tunlid A."/>
            <person name="Henrissat B."/>
            <person name="Grigoriev I.V."/>
            <person name="Hibbett D.S."/>
            <person name="Martin F."/>
        </authorList>
    </citation>
    <scope>NUCLEOTIDE SEQUENCE [LARGE SCALE GENOMIC DNA]</scope>
    <source>
        <strain evidence="2">Ve08.2h10</strain>
    </source>
</reference>
<reference evidence="1 2" key="1">
    <citation type="submission" date="2014-04" db="EMBL/GenBank/DDBJ databases">
        <authorList>
            <consortium name="DOE Joint Genome Institute"/>
            <person name="Kuo A."/>
            <person name="Kohler A."/>
            <person name="Jargeat P."/>
            <person name="Nagy L.G."/>
            <person name="Floudas D."/>
            <person name="Copeland A."/>
            <person name="Barry K.W."/>
            <person name="Cichocki N."/>
            <person name="Veneault-Fourrey C."/>
            <person name="LaButti K."/>
            <person name="Lindquist E.A."/>
            <person name="Lipzen A."/>
            <person name="Lundell T."/>
            <person name="Morin E."/>
            <person name="Murat C."/>
            <person name="Sun H."/>
            <person name="Tunlid A."/>
            <person name="Henrissat B."/>
            <person name="Grigoriev I.V."/>
            <person name="Hibbett D.S."/>
            <person name="Martin F."/>
            <person name="Nordberg H.P."/>
            <person name="Cantor M.N."/>
            <person name="Hua S.X."/>
        </authorList>
    </citation>
    <scope>NUCLEOTIDE SEQUENCE [LARGE SCALE GENOMIC DNA]</scope>
    <source>
        <strain evidence="1 2">Ve08.2h10</strain>
    </source>
</reference>
<dbReference type="Proteomes" id="UP000054538">
    <property type="component" value="Unassembled WGS sequence"/>
</dbReference>
<dbReference type="InParanoid" id="A0A0D0CQJ2"/>
<evidence type="ECO:0000313" key="2">
    <source>
        <dbReference type="Proteomes" id="UP000054538"/>
    </source>
</evidence>
<name>A0A0D0CQJ2_9AGAM</name>
<protein>
    <submittedName>
        <fullName evidence="1">Uncharacterized protein</fullName>
    </submittedName>
</protein>